<sequence>MFSLTRRGPSLFLRRSFADIVAAPSSTQLSANVLQPTTPAGLPIKGRIPVREDHGLYSFFRRKPGAELQGDARFETVETPESIQKLPSGRAWKASELRLKSFKDLHTLWYVVLRERNLLATQKEEARRLGVNDTQQQVNASRVHYCRKTMARIKAVINERRLAYDGAVKLAEAQREVHYDKIVLEEQQKHFQDEAKHLKQRRELRRERHQQLLAERAKLAEERAAAEAIQAAAAPTPTAEESVVQAQESESLSATVEAPEEPSIPPPLTATPVTPAKETPKVKLEPEPVFAEPRKTPPAKPIDTAAAGLFGSGTGSQGRD</sequence>
<evidence type="ECO:0000313" key="1">
    <source>
        <dbReference type="EMBL" id="TFK64622.1"/>
    </source>
</evidence>
<keyword evidence="2" id="KW-1185">Reference proteome</keyword>
<reference evidence="1 2" key="1">
    <citation type="journal article" date="2019" name="Nat. Ecol. Evol.">
        <title>Megaphylogeny resolves global patterns of mushroom evolution.</title>
        <authorList>
            <person name="Varga T."/>
            <person name="Krizsan K."/>
            <person name="Foldi C."/>
            <person name="Dima B."/>
            <person name="Sanchez-Garcia M."/>
            <person name="Sanchez-Ramirez S."/>
            <person name="Szollosi G.J."/>
            <person name="Szarkandi J.G."/>
            <person name="Papp V."/>
            <person name="Albert L."/>
            <person name="Andreopoulos W."/>
            <person name="Angelini C."/>
            <person name="Antonin V."/>
            <person name="Barry K.W."/>
            <person name="Bougher N.L."/>
            <person name="Buchanan P."/>
            <person name="Buyck B."/>
            <person name="Bense V."/>
            <person name="Catcheside P."/>
            <person name="Chovatia M."/>
            <person name="Cooper J."/>
            <person name="Damon W."/>
            <person name="Desjardin D."/>
            <person name="Finy P."/>
            <person name="Geml J."/>
            <person name="Haridas S."/>
            <person name="Hughes K."/>
            <person name="Justo A."/>
            <person name="Karasinski D."/>
            <person name="Kautmanova I."/>
            <person name="Kiss B."/>
            <person name="Kocsube S."/>
            <person name="Kotiranta H."/>
            <person name="LaButti K.M."/>
            <person name="Lechner B.E."/>
            <person name="Liimatainen K."/>
            <person name="Lipzen A."/>
            <person name="Lukacs Z."/>
            <person name="Mihaltcheva S."/>
            <person name="Morgado L.N."/>
            <person name="Niskanen T."/>
            <person name="Noordeloos M.E."/>
            <person name="Ohm R.A."/>
            <person name="Ortiz-Santana B."/>
            <person name="Ovrebo C."/>
            <person name="Racz N."/>
            <person name="Riley R."/>
            <person name="Savchenko A."/>
            <person name="Shiryaev A."/>
            <person name="Soop K."/>
            <person name="Spirin V."/>
            <person name="Szebenyi C."/>
            <person name="Tomsovsky M."/>
            <person name="Tulloss R.E."/>
            <person name="Uehling J."/>
            <person name="Grigoriev I.V."/>
            <person name="Vagvolgyi C."/>
            <person name="Papp T."/>
            <person name="Martin F.M."/>
            <person name="Miettinen O."/>
            <person name="Hibbett D.S."/>
            <person name="Nagy L.G."/>
        </authorList>
    </citation>
    <scope>NUCLEOTIDE SEQUENCE [LARGE SCALE GENOMIC DNA]</scope>
    <source>
        <strain evidence="1 2">NL-1719</strain>
    </source>
</reference>
<evidence type="ECO:0000313" key="2">
    <source>
        <dbReference type="Proteomes" id="UP000308600"/>
    </source>
</evidence>
<dbReference type="Proteomes" id="UP000308600">
    <property type="component" value="Unassembled WGS sequence"/>
</dbReference>
<accession>A0ACD3AFV1</accession>
<dbReference type="EMBL" id="ML208467">
    <property type="protein sequence ID" value="TFK64622.1"/>
    <property type="molecule type" value="Genomic_DNA"/>
</dbReference>
<proteinExistence type="predicted"/>
<name>A0ACD3AFV1_9AGAR</name>
<protein>
    <submittedName>
        <fullName evidence="1">MRP-L47-domain-containing protein</fullName>
    </submittedName>
</protein>
<organism evidence="1 2">
    <name type="scientific">Pluteus cervinus</name>
    <dbReference type="NCBI Taxonomy" id="181527"/>
    <lineage>
        <taxon>Eukaryota</taxon>
        <taxon>Fungi</taxon>
        <taxon>Dikarya</taxon>
        <taxon>Basidiomycota</taxon>
        <taxon>Agaricomycotina</taxon>
        <taxon>Agaricomycetes</taxon>
        <taxon>Agaricomycetidae</taxon>
        <taxon>Agaricales</taxon>
        <taxon>Pluteineae</taxon>
        <taxon>Pluteaceae</taxon>
        <taxon>Pluteus</taxon>
    </lineage>
</organism>
<gene>
    <name evidence="1" type="ORF">BDN72DRAFT_846386</name>
</gene>